<dbReference type="SMART" id="SM01289">
    <property type="entry name" value="PYRIN"/>
    <property type="match status" value="1"/>
</dbReference>
<dbReference type="AlphaFoldDB" id="A0A3B4YZS0"/>
<dbReference type="Ensembl" id="ENSSPAT00000001862.1">
    <property type="protein sequence ID" value="ENSSPAP00000001830.1"/>
    <property type="gene ID" value="ENSSPAG00000001415.1"/>
</dbReference>
<accession>A0A3B4YZS0</accession>
<organism evidence="2">
    <name type="scientific">Stegastes partitus</name>
    <name type="common">bicolor damselfish</name>
    <dbReference type="NCBI Taxonomy" id="144197"/>
    <lineage>
        <taxon>Eukaryota</taxon>
        <taxon>Metazoa</taxon>
        <taxon>Chordata</taxon>
        <taxon>Craniata</taxon>
        <taxon>Vertebrata</taxon>
        <taxon>Euteleostomi</taxon>
        <taxon>Actinopterygii</taxon>
        <taxon>Neopterygii</taxon>
        <taxon>Teleostei</taxon>
        <taxon>Neoteleostei</taxon>
        <taxon>Acanthomorphata</taxon>
        <taxon>Ovalentaria</taxon>
        <taxon>Pomacentridae</taxon>
        <taxon>Stegastes</taxon>
    </lineage>
</organism>
<sequence>MTTEKLLVETLNQLSPEDFDKFKSLTGEHGGEPIIRRSQLKAANTQDVVELMVETYRRECVEATTKVLMKMSRTDLVQRLSEISKVHWPHVQRLAWISY</sequence>
<name>A0A3B4YZS0_9TELE</name>
<dbReference type="Gene3D" id="1.10.533.10">
    <property type="entry name" value="Death Domain, Fas"/>
    <property type="match status" value="1"/>
</dbReference>
<dbReference type="InterPro" id="IPR004020">
    <property type="entry name" value="DAPIN"/>
</dbReference>
<dbReference type="GeneTree" id="ENSGT00940000178323"/>
<dbReference type="Pfam" id="PF02758">
    <property type="entry name" value="PYRIN"/>
    <property type="match status" value="1"/>
</dbReference>
<evidence type="ECO:0000313" key="2">
    <source>
        <dbReference type="Ensembl" id="ENSSPAP00000001830.1"/>
    </source>
</evidence>
<dbReference type="SUPFAM" id="SSF47986">
    <property type="entry name" value="DEATH domain"/>
    <property type="match status" value="1"/>
</dbReference>
<reference evidence="2" key="1">
    <citation type="submission" date="2023-09" db="UniProtKB">
        <authorList>
            <consortium name="Ensembl"/>
        </authorList>
    </citation>
    <scope>IDENTIFICATION</scope>
</reference>
<feature type="domain" description="Pyrin" evidence="1">
    <location>
        <begin position="1"/>
        <end position="56"/>
    </location>
</feature>
<proteinExistence type="predicted"/>
<protein>
    <recommendedName>
        <fullName evidence="1">Pyrin domain-containing protein</fullName>
    </recommendedName>
</protein>
<dbReference type="STRING" id="144197.ENSSPAP00000001830"/>
<evidence type="ECO:0000259" key="1">
    <source>
        <dbReference type="PROSITE" id="PS50824"/>
    </source>
</evidence>
<dbReference type="InterPro" id="IPR011029">
    <property type="entry name" value="DEATH-like_dom_sf"/>
</dbReference>
<dbReference type="PROSITE" id="PS50824">
    <property type="entry name" value="DAPIN"/>
    <property type="match status" value="1"/>
</dbReference>